<sequence length="868" mass="94050">MIIHLLFLSIVFLLVQSQSIQPPAIPLAVRSPYLQAYLGHNTGAAVPNSWPVFWTNHIVGWSGLMRVDGALYEWLGGAIEGPDLQLENNLTAKAVTLTGIQIKPTRSILNLQAGPMAINVTFLSPIEPSNLVLQSFPFTYVFMELSSTDGAAHSVQVYEDISGEWTAFDLNSEVQWNTTMSSSIIYHEVQRTPPQYMTEQSNMASDPAVYHVTNVGSGLTYQTGSDLDVRSQFLNNANLTDTQDTQFRSINNSWPVFGFCNDLGQISTTSSPIVWGIGLVRDGDVIYPTPSGNQTRRPYFFTEFQDVPSALTFLMNDSSNALQRAIALDNNITTAANAISSNYADLVTLAARQVMAGMEITVGVGSNGQINASDIQFFMKDIGNSQRTNPVEVLYASLPAILYFNATWTRYLLEPLLQYQQSSLYQLSLASQDLGSAFPYAVGDPNPSVSTAIESISDMIFMVWAHAAFTGDVSLITQYYPMLKSWADSLVSETPLTPNGFVSGDGLTNNNMTNLAIKGILAVRTMAEISHTAGNTDDHDNYISTASSLVSQWQTLAQSSGHLTSTYGSANSWSLMYNLYPDKLFGFNFVNESIYTEQTDWYASIASTAPTYGLAFDTLNGSIAKSHWSLFTASIVTDNSIRDTLVSMVHLSAANPGQFAVFPTTYDTTSGKPQGGSASPAQGAMFALLAVNATRQLSSSATSGSNRRGANTGAIVGGVVGGIAFLALVALAVFLFRRHSKSNRAGANEDQVYSSVSPYPTDPNSRYTQNIQNSSMVQDPEEVAEVGQVLSPLRLSAKQRSTPTITNSTRTVTTAPFPASSVTGSSDAGTSSRSGMEAQLLRGEVESLRREMEEIRLRGAYDPPPEYQ</sequence>
<feature type="region of interest" description="Disordered" evidence="1">
    <location>
        <begin position="745"/>
        <end position="769"/>
    </location>
</feature>
<evidence type="ECO:0000256" key="3">
    <source>
        <dbReference type="SAM" id="SignalP"/>
    </source>
</evidence>
<evidence type="ECO:0000313" key="7">
    <source>
        <dbReference type="Proteomes" id="UP001163846"/>
    </source>
</evidence>
<dbReference type="Pfam" id="PF16335">
    <property type="entry name" value="GtaA_6_Hairpin"/>
    <property type="match status" value="1"/>
</dbReference>
<feature type="domain" description="Glutaminase A N-terminal" evidence="5">
    <location>
        <begin position="105"/>
        <end position="334"/>
    </location>
</feature>
<feature type="domain" description="Glutaminase A central" evidence="4">
    <location>
        <begin position="340"/>
        <end position="689"/>
    </location>
</feature>
<organism evidence="6 7">
    <name type="scientific">Lentinula raphanica</name>
    <dbReference type="NCBI Taxonomy" id="153919"/>
    <lineage>
        <taxon>Eukaryota</taxon>
        <taxon>Fungi</taxon>
        <taxon>Dikarya</taxon>
        <taxon>Basidiomycota</taxon>
        <taxon>Agaricomycotina</taxon>
        <taxon>Agaricomycetes</taxon>
        <taxon>Agaricomycetidae</taxon>
        <taxon>Agaricales</taxon>
        <taxon>Marasmiineae</taxon>
        <taxon>Omphalotaceae</taxon>
        <taxon>Lentinula</taxon>
    </lineage>
</organism>
<name>A0AA38P429_9AGAR</name>
<keyword evidence="2" id="KW-0812">Transmembrane</keyword>
<keyword evidence="2" id="KW-0472">Membrane</keyword>
<dbReference type="AlphaFoldDB" id="A0AA38P429"/>
<feature type="signal peptide" evidence="3">
    <location>
        <begin position="1"/>
        <end position="17"/>
    </location>
</feature>
<protein>
    <recommendedName>
        <fullName evidence="8">DUF1793-domain-containing protein</fullName>
    </recommendedName>
</protein>
<dbReference type="InterPro" id="IPR052743">
    <property type="entry name" value="Glutaminase_GtaA"/>
</dbReference>
<dbReference type="InterPro" id="IPR012341">
    <property type="entry name" value="6hp_glycosidase-like_sf"/>
</dbReference>
<dbReference type="InterPro" id="IPR032514">
    <property type="entry name" value="GtaA_central"/>
</dbReference>
<feature type="transmembrane region" description="Helical" evidence="2">
    <location>
        <begin position="714"/>
        <end position="736"/>
    </location>
</feature>
<dbReference type="Pfam" id="PF17168">
    <property type="entry name" value="DUF5127"/>
    <property type="match status" value="1"/>
</dbReference>
<feature type="compositionally biased region" description="Polar residues" evidence="1">
    <location>
        <begin position="751"/>
        <end position="769"/>
    </location>
</feature>
<evidence type="ECO:0000256" key="2">
    <source>
        <dbReference type="SAM" id="Phobius"/>
    </source>
</evidence>
<dbReference type="Gene3D" id="1.50.10.10">
    <property type="match status" value="1"/>
</dbReference>
<feature type="chain" id="PRO_5041237152" description="DUF1793-domain-containing protein" evidence="3">
    <location>
        <begin position="18"/>
        <end position="868"/>
    </location>
</feature>
<dbReference type="InterPro" id="IPR008928">
    <property type="entry name" value="6-hairpin_glycosidase_sf"/>
</dbReference>
<dbReference type="Proteomes" id="UP001163846">
    <property type="component" value="Unassembled WGS sequence"/>
</dbReference>
<dbReference type="InterPro" id="IPR033433">
    <property type="entry name" value="GtaA_N"/>
</dbReference>
<evidence type="ECO:0000259" key="4">
    <source>
        <dbReference type="Pfam" id="PF16335"/>
    </source>
</evidence>
<feature type="compositionally biased region" description="Polar residues" evidence="1">
    <location>
        <begin position="798"/>
        <end position="834"/>
    </location>
</feature>
<comment type="caution">
    <text evidence="6">The sequence shown here is derived from an EMBL/GenBank/DDBJ whole genome shotgun (WGS) entry which is preliminary data.</text>
</comment>
<keyword evidence="7" id="KW-1185">Reference proteome</keyword>
<dbReference type="GO" id="GO:0003824">
    <property type="term" value="F:catalytic activity"/>
    <property type="evidence" value="ECO:0007669"/>
    <property type="project" value="UniProtKB-ARBA"/>
</dbReference>
<evidence type="ECO:0008006" key="8">
    <source>
        <dbReference type="Google" id="ProtNLM"/>
    </source>
</evidence>
<keyword evidence="3" id="KW-0732">Signal</keyword>
<accession>A0AA38P429</accession>
<feature type="region of interest" description="Disordered" evidence="1">
    <location>
        <begin position="798"/>
        <end position="847"/>
    </location>
</feature>
<proteinExistence type="predicted"/>
<evidence type="ECO:0000256" key="1">
    <source>
        <dbReference type="SAM" id="MobiDB-lite"/>
    </source>
</evidence>
<dbReference type="GO" id="GO:0005975">
    <property type="term" value="P:carbohydrate metabolic process"/>
    <property type="evidence" value="ECO:0007669"/>
    <property type="project" value="InterPro"/>
</dbReference>
<dbReference type="PANTHER" id="PTHR31987">
    <property type="entry name" value="GLUTAMINASE A-RELATED"/>
    <property type="match status" value="1"/>
</dbReference>
<reference evidence="6" key="1">
    <citation type="submission" date="2022-08" db="EMBL/GenBank/DDBJ databases">
        <authorList>
            <consortium name="DOE Joint Genome Institute"/>
            <person name="Min B."/>
            <person name="Riley R."/>
            <person name="Sierra-Patev S."/>
            <person name="Naranjo-Ortiz M."/>
            <person name="Looney B."/>
            <person name="Konkel Z."/>
            <person name="Slot J.C."/>
            <person name="Sakamoto Y."/>
            <person name="Steenwyk J.L."/>
            <person name="Rokas A."/>
            <person name="Carro J."/>
            <person name="Camarero S."/>
            <person name="Ferreira P."/>
            <person name="Molpeceres G."/>
            <person name="Ruiz-Duenas F.J."/>
            <person name="Serrano A."/>
            <person name="Henrissat B."/>
            <person name="Drula E."/>
            <person name="Hughes K.W."/>
            <person name="Mata J.L."/>
            <person name="Ishikawa N.K."/>
            <person name="Vargas-Isla R."/>
            <person name="Ushijima S."/>
            <person name="Smith C.A."/>
            <person name="Ahrendt S."/>
            <person name="Andreopoulos W."/>
            <person name="He G."/>
            <person name="Labutti K."/>
            <person name="Lipzen A."/>
            <person name="Ng V."/>
            <person name="Sandor L."/>
            <person name="Barry K."/>
            <person name="Martinez A.T."/>
            <person name="Xiao Y."/>
            <person name="Gibbons J.G."/>
            <person name="Terashima K."/>
            <person name="Hibbett D.S."/>
            <person name="Grigoriev I.V."/>
        </authorList>
    </citation>
    <scope>NUCLEOTIDE SEQUENCE</scope>
    <source>
        <strain evidence="6">TFB9207</strain>
    </source>
</reference>
<dbReference type="SUPFAM" id="SSF48208">
    <property type="entry name" value="Six-hairpin glycosidases"/>
    <property type="match status" value="1"/>
</dbReference>
<dbReference type="EMBL" id="MU806364">
    <property type="protein sequence ID" value="KAJ3835924.1"/>
    <property type="molecule type" value="Genomic_DNA"/>
</dbReference>
<evidence type="ECO:0000259" key="5">
    <source>
        <dbReference type="Pfam" id="PF17168"/>
    </source>
</evidence>
<dbReference type="PANTHER" id="PTHR31987:SF14">
    <property type="entry name" value="PUTATIVE (AFU_ORTHOLOGUE AFUA_6G09910)-RELATED"/>
    <property type="match status" value="1"/>
</dbReference>
<evidence type="ECO:0000313" key="6">
    <source>
        <dbReference type="EMBL" id="KAJ3835924.1"/>
    </source>
</evidence>
<gene>
    <name evidence="6" type="ORF">F5878DRAFT_626542</name>
</gene>
<keyword evidence="2" id="KW-1133">Transmembrane helix</keyword>